<keyword evidence="1" id="KW-1133">Transmembrane helix</keyword>
<comment type="caution">
    <text evidence="3">The sequence shown here is derived from an EMBL/GenBank/DDBJ whole genome shotgun (WGS) entry which is preliminary data.</text>
</comment>
<dbReference type="AlphaFoldDB" id="A0A2M7XH51"/>
<sequence>MRKFFLTVIALAQVFLFFPLSMVLATSSTTNTSGFESGLTGAQKSVQTIGTQTGTQANLPTLVGNIINVVLGILGIVLVGMLIWAGVMYLTSKGEAEKTKTAIKLITQSIIGIIIILAAYAIANFVITALTTAATA</sequence>
<dbReference type="Proteomes" id="UP000229749">
    <property type="component" value="Unassembled WGS sequence"/>
</dbReference>
<keyword evidence="1" id="KW-0812">Transmembrane</keyword>
<dbReference type="NCBIfam" id="NF045849">
    <property type="entry name" value="ICE_MMCAP2_0565"/>
    <property type="match status" value="1"/>
</dbReference>
<keyword evidence="2" id="KW-0732">Signal</keyword>
<gene>
    <name evidence="3" type="ORF">CO172_02765</name>
</gene>
<protein>
    <submittedName>
        <fullName evidence="3">Uncharacterized protein</fullName>
    </submittedName>
</protein>
<dbReference type="EMBL" id="PFWS01000043">
    <property type="protein sequence ID" value="PJA47193.1"/>
    <property type="molecule type" value="Genomic_DNA"/>
</dbReference>
<evidence type="ECO:0000313" key="4">
    <source>
        <dbReference type="Proteomes" id="UP000229749"/>
    </source>
</evidence>
<organism evidence="3 4">
    <name type="scientific">Candidatus Uhrbacteria bacterium CG_4_9_14_3_um_filter_36_7</name>
    <dbReference type="NCBI Taxonomy" id="1975033"/>
    <lineage>
        <taxon>Bacteria</taxon>
        <taxon>Candidatus Uhriibacteriota</taxon>
    </lineage>
</organism>
<evidence type="ECO:0000256" key="2">
    <source>
        <dbReference type="SAM" id="SignalP"/>
    </source>
</evidence>
<feature type="transmembrane region" description="Helical" evidence="1">
    <location>
        <begin position="110"/>
        <end position="134"/>
    </location>
</feature>
<reference evidence="4" key="1">
    <citation type="submission" date="2017-09" db="EMBL/GenBank/DDBJ databases">
        <title>Depth-based differentiation of microbial function through sediment-hosted aquifers and enrichment of novel symbionts in the deep terrestrial subsurface.</title>
        <authorList>
            <person name="Probst A.J."/>
            <person name="Ladd B."/>
            <person name="Jarett J.K."/>
            <person name="Geller-Mcgrath D.E."/>
            <person name="Sieber C.M.K."/>
            <person name="Emerson J.B."/>
            <person name="Anantharaman K."/>
            <person name="Thomas B.C."/>
            <person name="Malmstrom R."/>
            <person name="Stieglmeier M."/>
            <person name="Klingl A."/>
            <person name="Woyke T."/>
            <person name="Ryan C.M."/>
            <person name="Banfield J.F."/>
        </authorList>
    </citation>
    <scope>NUCLEOTIDE SEQUENCE [LARGE SCALE GENOMIC DNA]</scope>
</reference>
<evidence type="ECO:0000313" key="3">
    <source>
        <dbReference type="EMBL" id="PJA47193.1"/>
    </source>
</evidence>
<keyword evidence="1" id="KW-0472">Membrane</keyword>
<feature type="transmembrane region" description="Helical" evidence="1">
    <location>
        <begin position="66"/>
        <end position="90"/>
    </location>
</feature>
<dbReference type="Pfam" id="PF18895">
    <property type="entry name" value="T4SS_pilin"/>
    <property type="match status" value="1"/>
</dbReference>
<evidence type="ECO:0000256" key="1">
    <source>
        <dbReference type="SAM" id="Phobius"/>
    </source>
</evidence>
<proteinExistence type="predicted"/>
<feature type="chain" id="PRO_5014928592" evidence="2">
    <location>
        <begin position="26"/>
        <end position="136"/>
    </location>
</feature>
<name>A0A2M7XH51_9BACT</name>
<feature type="signal peptide" evidence="2">
    <location>
        <begin position="1"/>
        <end position="25"/>
    </location>
</feature>
<dbReference type="InterPro" id="IPR043993">
    <property type="entry name" value="T4SS_pilin"/>
</dbReference>
<accession>A0A2M7XH51</accession>